<dbReference type="GO" id="GO:0005886">
    <property type="term" value="C:plasma membrane"/>
    <property type="evidence" value="ECO:0007669"/>
    <property type="project" value="UniProtKB-SubCell"/>
</dbReference>
<evidence type="ECO:0000256" key="3">
    <source>
        <dbReference type="ARBA" id="ARBA00022692"/>
    </source>
</evidence>
<feature type="transmembrane region" description="Helical" evidence="6">
    <location>
        <begin position="335"/>
        <end position="356"/>
    </location>
</feature>
<feature type="domain" description="MacB-like periplasmic core" evidence="8">
    <location>
        <begin position="20"/>
        <end position="236"/>
    </location>
</feature>
<dbReference type="AlphaFoldDB" id="A0A1H1Z8H5"/>
<dbReference type="PANTHER" id="PTHR30572">
    <property type="entry name" value="MEMBRANE COMPONENT OF TRANSPORTER-RELATED"/>
    <property type="match status" value="1"/>
</dbReference>
<feature type="transmembrane region" description="Helical" evidence="6">
    <location>
        <begin position="421"/>
        <end position="444"/>
    </location>
</feature>
<keyword evidence="2" id="KW-1003">Cell membrane</keyword>
<feature type="domain" description="ABC3 transporter permease C-terminal" evidence="7">
    <location>
        <begin position="285"/>
        <end position="401"/>
    </location>
</feature>
<organism evidence="9 10">
    <name type="scientific">Mucilaginibacter mallensis</name>
    <dbReference type="NCBI Taxonomy" id="652787"/>
    <lineage>
        <taxon>Bacteria</taxon>
        <taxon>Pseudomonadati</taxon>
        <taxon>Bacteroidota</taxon>
        <taxon>Sphingobacteriia</taxon>
        <taxon>Sphingobacteriales</taxon>
        <taxon>Sphingobacteriaceae</taxon>
        <taxon>Mucilaginibacter</taxon>
    </lineage>
</organism>
<name>A0A1H1Z8H5_MUCMA</name>
<protein>
    <submittedName>
        <fullName evidence="9">ABC-type transport system, involved in lipoprotein release, permease component</fullName>
    </submittedName>
</protein>
<dbReference type="EMBL" id="LT629740">
    <property type="protein sequence ID" value="SDT29897.1"/>
    <property type="molecule type" value="Genomic_DNA"/>
</dbReference>
<keyword evidence="9" id="KW-0449">Lipoprotein</keyword>
<feature type="transmembrane region" description="Helical" evidence="6">
    <location>
        <begin position="21"/>
        <end position="43"/>
    </location>
</feature>
<evidence type="ECO:0000256" key="6">
    <source>
        <dbReference type="SAM" id="Phobius"/>
    </source>
</evidence>
<keyword evidence="3 6" id="KW-0812">Transmembrane</keyword>
<sequence>MIKNYIKIAWRNIKKHVAFSLINAGGLTLGIASCLLLLLYVSYHLGYDHQFKNIDNIYIVENNQPGDGKIYTFSATPSQAAMAIKNEVPGVLQAARVIDYTGNGLLAYNNNSFKKQGLYTDPGYFSIFSYHFIKGDPAKALIQPNSIVITEALAKTLFGNKDPMNKVVSFNSNIPLMVTGIIENMPANTSFKFDYAIPYVQYENANAWTKSGNWGSNFCRTVVLLKDPSALARANNILGTMVGKHDQGNKNQLFLFPFTKLHLYNKFENGKSAGGEIQQIHLFEILATCILLIACVNFMNLSTARSEERAKEVGIRKAIGSGRGPLVTQFIIESLILSFISTILAVIVLSICVPFFNNLLNIKLVLPIGSWPAWLLVVGLALFTGLISGSYPAFYLSSFQPIKVLKGVFKGSKSVLPIRKVLVVIQFAFAVFLITATICIYRQIRYIQSMPNGYDKNSLVEVPVEGTLSKKANALITELKNNGAIIHASNLSQSITENGSNTWGIDWQGKDPNQKILFDIFYAGFDLTKTTGVKLVAGREFSAEYPADTTAKIQTVMINETAAKLMKQSLGAIIKWGDQPVTIVGIYKDFVWGSPYQKTPPMVTFCNGFGGSVIALRLNPAKSTTASIDLINKSLKEINPAYPPTINFVDKEFEQKFQNEKVLALLANIFGGLAIVISCLGLFGLAAYAAEQRTKEIGVRKVLGASVTNLVGLLSKDFLILVLIAIVPAIALSIYVLNKWLTNYEYRITLSWWIMALASVITIVIALLTVSYQAIKAAVANPIKSLRSE</sequence>
<evidence type="ECO:0000256" key="1">
    <source>
        <dbReference type="ARBA" id="ARBA00004651"/>
    </source>
</evidence>
<dbReference type="Proteomes" id="UP000199679">
    <property type="component" value="Chromosome I"/>
</dbReference>
<feature type="transmembrane region" description="Helical" evidence="6">
    <location>
        <begin position="750"/>
        <end position="775"/>
    </location>
</feature>
<feature type="domain" description="ABC3 transporter permease C-terminal" evidence="7">
    <location>
        <begin position="668"/>
        <end position="781"/>
    </location>
</feature>
<keyword evidence="4 6" id="KW-1133">Transmembrane helix</keyword>
<keyword evidence="5 6" id="KW-0472">Membrane</keyword>
<dbReference type="InterPro" id="IPR050250">
    <property type="entry name" value="Macrolide_Exporter_MacB"/>
</dbReference>
<dbReference type="PROSITE" id="PS51257">
    <property type="entry name" value="PROKAR_LIPOPROTEIN"/>
    <property type="match status" value="1"/>
</dbReference>
<evidence type="ECO:0000256" key="5">
    <source>
        <dbReference type="ARBA" id="ARBA00023136"/>
    </source>
</evidence>
<accession>A0A1H1Z8H5</accession>
<dbReference type="InterPro" id="IPR003838">
    <property type="entry name" value="ABC3_permease_C"/>
</dbReference>
<evidence type="ECO:0000313" key="9">
    <source>
        <dbReference type="EMBL" id="SDT29897.1"/>
    </source>
</evidence>
<keyword evidence="10" id="KW-1185">Reference proteome</keyword>
<dbReference type="InterPro" id="IPR025857">
    <property type="entry name" value="MacB_PCD"/>
</dbReference>
<evidence type="ECO:0000259" key="8">
    <source>
        <dbReference type="Pfam" id="PF12704"/>
    </source>
</evidence>
<feature type="transmembrane region" description="Helical" evidence="6">
    <location>
        <begin position="662"/>
        <end position="690"/>
    </location>
</feature>
<dbReference type="Pfam" id="PF12704">
    <property type="entry name" value="MacB_PCD"/>
    <property type="match status" value="1"/>
</dbReference>
<gene>
    <name evidence="9" type="ORF">SAMN05216490_3007</name>
</gene>
<evidence type="ECO:0000256" key="4">
    <source>
        <dbReference type="ARBA" id="ARBA00022989"/>
    </source>
</evidence>
<evidence type="ECO:0000313" key="10">
    <source>
        <dbReference type="Proteomes" id="UP000199679"/>
    </source>
</evidence>
<dbReference type="OrthoDB" id="1451596at2"/>
<feature type="transmembrane region" description="Helical" evidence="6">
    <location>
        <begin position="718"/>
        <end position="738"/>
    </location>
</feature>
<proteinExistence type="predicted"/>
<dbReference type="PANTHER" id="PTHR30572:SF18">
    <property type="entry name" value="ABC-TYPE MACROLIDE FAMILY EXPORT SYSTEM PERMEASE COMPONENT 2"/>
    <property type="match status" value="1"/>
</dbReference>
<dbReference type="RefSeq" id="WP_091374369.1">
    <property type="nucleotide sequence ID" value="NZ_LT629740.1"/>
</dbReference>
<evidence type="ECO:0000256" key="2">
    <source>
        <dbReference type="ARBA" id="ARBA00022475"/>
    </source>
</evidence>
<comment type="subcellular location">
    <subcellularLocation>
        <location evidence="1">Cell membrane</location>
        <topology evidence="1">Multi-pass membrane protein</topology>
    </subcellularLocation>
</comment>
<dbReference type="STRING" id="652787.SAMN05216490_3007"/>
<feature type="transmembrane region" description="Helical" evidence="6">
    <location>
        <begin position="371"/>
        <end position="396"/>
    </location>
</feature>
<dbReference type="GO" id="GO:0022857">
    <property type="term" value="F:transmembrane transporter activity"/>
    <property type="evidence" value="ECO:0007669"/>
    <property type="project" value="TreeGrafter"/>
</dbReference>
<dbReference type="Pfam" id="PF02687">
    <property type="entry name" value="FtsX"/>
    <property type="match status" value="2"/>
</dbReference>
<reference evidence="9 10" key="1">
    <citation type="submission" date="2016-10" db="EMBL/GenBank/DDBJ databases">
        <authorList>
            <person name="de Groot N.N."/>
        </authorList>
    </citation>
    <scope>NUCLEOTIDE SEQUENCE [LARGE SCALE GENOMIC DNA]</scope>
    <source>
        <strain evidence="9 10">MP1X4</strain>
    </source>
</reference>
<evidence type="ECO:0000259" key="7">
    <source>
        <dbReference type="Pfam" id="PF02687"/>
    </source>
</evidence>